<organism evidence="11 12">
    <name type="scientific">Hypholoma sublateritium (strain FD-334 SS-4)</name>
    <dbReference type="NCBI Taxonomy" id="945553"/>
    <lineage>
        <taxon>Eukaryota</taxon>
        <taxon>Fungi</taxon>
        <taxon>Dikarya</taxon>
        <taxon>Basidiomycota</taxon>
        <taxon>Agaricomycotina</taxon>
        <taxon>Agaricomycetes</taxon>
        <taxon>Agaricomycetidae</taxon>
        <taxon>Agaricales</taxon>
        <taxon>Agaricineae</taxon>
        <taxon>Strophariaceae</taxon>
        <taxon>Hypholoma</taxon>
    </lineage>
</organism>
<dbReference type="InterPro" id="IPR001452">
    <property type="entry name" value="SH3_domain"/>
</dbReference>
<dbReference type="Pfam" id="PF00611">
    <property type="entry name" value="FCH"/>
    <property type="match status" value="1"/>
</dbReference>
<dbReference type="SUPFAM" id="SSF50044">
    <property type="entry name" value="SH3-domain"/>
    <property type="match status" value="1"/>
</dbReference>
<keyword evidence="2 6" id="KW-0728">SH3 domain</keyword>
<dbReference type="OMA" id="PIEYQNY"/>
<dbReference type="PROSITE" id="PS51741">
    <property type="entry name" value="F_BAR"/>
    <property type="match status" value="1"/>
</dbReference>
<dbReference type="GO" id="GO:0009898">
    <property type="term" value="C:cytoplasmic side of plasma membrane"/>
    <property type="evidence" value="ECO:0007669"/>
    <property type="project" value="TreeGrafter"/>
</dbReference>
<dbReference type="InterPro" id="IPR031160">
    <property type="entry name" value="F_BAR_dom"/>
</dbReference>
<dbReference type="Proteomes" id="UP000054270">
    <property type="component" value="Unassembled WGS sequence"/>
</dbReference>
<dbReference type="PROSITE" id="PS50002">
    <property type="entry name" value="SH3"/>
    <property type="match status" value="1"/>
</dbReference>
<evidence type="ECO:0000256" key="6">
    <source>
        <dbReference type="PROSITE-ProRule" id="PRU00192"/>
    </source>
</evidence>
<keyword evidence="7" id="KW-0175">Coiled coil</keyword>
<feature type="compositionally biased region" description="Pro residues" evidence="8">
    <location>
        <begin position="413"/>
        <end position="425"/>
    </location>
</feature>
<dbReference type="CDD" id="cd07651">
    <property type="entry name" value="F-BAR_PombeCdc15_like"/>
    <property type="match status" value="1"/>
</dbReference>
<feature type="domain" description="F-BAR" evidence="10">
    <location>
        <begin position="33"/>
        <end position="286"/>
    </location>
</feature>
<dbReference type="InterPro" id="IPR001060">
    <property type="entry name" value="FCH_dom"/>
</dbReference>
<evidence type="ECO:0000256" key="1">
    <source>
        <dbReference type="ARBA" id="ARBA00004245"/>
    </source>
</evidence>
<gene>
    <name evidence="11" type="ORF">HYPSUDRAFT_33147</name>
</gene>
<keyword evidence="5" id="KW-0206">Cytoskeleton</keyword>
<dbReference type="GO" id="GO:0120104">
    <property type="term" value="C:mitotic actomyosin contractile ring, proximal layer"/>
    <property type="evidence" value="ECO:0007669"/>
    <property type="project" value="TreeGrafter"/>
</dbReference>
<dbReference type="InterPro" id="IPR036028">
    <property type="entry name" value="SH3-like_dom_sf"/>
</dbReference>
<feature type="domain" description="SH3" evidence="9">
    <location>
        <begin position="485"/>
        <end position="548"/>
    </location>
</feature>
<evidence type="ECO:0000256" key="5">
    <source>
        <dbReference type="ARBA" id="ARBA00023212"/>
    </source>
</evidence>
<dbReference type="GO" id="GO:0030036">
    <property type="term" value="P:actin cytoskeleton organization"/>
    <property type="evidence" value="ECO:0007669"/>
    <property type="project" value="UniProtKB-ARBA"/>
</dbReference>
<evidence type="ECO:0000256" key="2">
    <source>
        <dbReference type="ARBA" id="ARBA00022443"/>
    </source>
</evidence>
<dbReference type="InterPro" id="IPR027267">
    <property type="entry name" value="AH/BAR_dom_sf"/>
</dbReference>
<dbReference type="Gene3D" id="2.30.30.40">
    <property type="entry name" value="SH3 Domains"/>
    <property type="match status" value="1"/>
</dbReference>
<feature type="compositionally biased region" description="Polar residues" evidence="8">
    <location>
        <begin position="398"/>
        <end position="410"/>
    </location>
</feature>
<accession>A0A0D2PK83</accession>
<keyword evidence="3" id="KW-0963">Cytoplasm</keyword>
<dbReference type="FunFam" id="2.30.30.40:FF:000312">
    <property type="entry name" value="Related to Cell division control protein 15"/>
    <property type="match status" value="1"/>
</dbReference>
<proteinExistence type="predicted"/>
<evidence type="ECO:0000259" key="10">
    <source>
        <dbReference type="PROSITE" id="PS51741"/>
    </source>
</evidence>
<dbReference type="Pfam" id="PF00018">
    <property type="entry name" value="SH3_1"/>
    <property type="match status" value="1"/>
</dbReference>
<comment type="subcellular location">
    <subcellularLocation>
        <location evidence="1">Cytoplasm</location>
        <location evidence="1">Cytoskeleton</location>
    </subcellularLocation>
</comment>
<dbReference type="AlphaFoldDB" id="A0A0D2PK83"/>
<evidence type="ECO:0000256" key="7">
    <source>
        <dbReference type="PROSITE-ProRule" id="PRU01077"/>
    </source>
</evidence>
<protein>
    <recommendedName>
        <fullName evidence="13">SH3 domain-containing protein</fullName>
    </recommendedName>
</protein>
<dbReference type="SUPFAM" id="SSF103657">
    <property type="entry name" value="BAR/IMD domain-like"/>
    <property type="match status" value="1"/>
</dbReference>
<keyword evidence="4" id="KW-0597">Phosphoprotein</keyword>
<dbReference type="STRING" id="945553.A0A0D2PK83"/>
<reference evidence="12" key="1">
    <citation type="submission" date="2014-04" db="EMBL/GenBank/DDBJ databases">
        <title>Evolutionary Origins and Diversification of the Mycorrhizal Mutualists.</title>
        <authorList>
            <consortium name="DOE Joint Genome Institute"/>
            <consortium name="Mycorrhizal Genomics Consortium"/>
            <person name="Kohler A."/>
            <person name="Kuo A."/>
            <person name="Nagy L.G."/>
            <person name="Floudas D."/>
            <person name="Copeland A."/>
            <person name="Barry K.W."/>
            <person name="Cichocki N."/>
            <person name="Veneault-Fourrey C."/>
            <person name="LaButti K."/>
            <person name="Lindquist E.A."/>
            <person name="Lipzen A."/>
            <person name="Lundell T."/>
            <person name="Morin E."/>
            <person name="Murat C."/>
            <person name="Riley R."/>
            <person name="Ohm R."/>
            <person name="Sun H."/>
            <person name="Tunlid A."/>
            <person name="Henrissat B."/>
            <person name="Grigoriev I.V."/>
            <person name="Hibbett D.S."/>
            <person name="Martin F."/>
        </authorList>
    </citation>
    <scope>NUCLEOTIDE SEQUENCE [LARGE SCALE GENOMIC DNA]</scope>
    <source>
        <strain evidence="12">FD-334 SS-4</strain>
    </source>
</reference>
<dbReference type="PANTHER" id="PTHR23065">
    <property type="entry name" value="PROLINE-SERINE-THREONINE PHOSPHATASE INTERACTING PROTEIN 1"/>
    <property type="match status" value="1"/>
</dbReference>
<dbReference type="PRINTS" id="PR00452">
    <property type="entry name" value="SH3DOMAIN"/>
</dbReference>
<dbReference type="GO" id="GO:0005543">
    <property type="term" value="F:phospholipid binding"/>
    <property type="evidence" value="ECO:0007669"/>
    <property type="project" value="TreeGrafter"/>
</dbReference>
<dbReference type="OrthoDB" id="19092at2759"/>
<evidence type="ECO:0008006" key="13">
    <source>
        <dbReference type="Google" id="ProtNLM"/>
    </source>
</evidence>
<dbReference type="PANTHER" id="PTHR23065:SF7">
    <property type="entry name" value="NOSTRIN, ISOFORM H"/>
    <property type="match status" value="1"/>
</dbReference>
<dbReference type="SMART" id="SM00326">
    <property type="entry name" value="SH3"/>
    <property type="match status" value="1"/>
</dbReference>
<evidence type="ECO:0000256" key="8">
    <source>
        <dbReference type="SAM" id="MobiDB-lite"/>
    </source>
</evidence>
<evidence type="ECO:0000313" key="11">
    <source>
        <dbReference type="EMBL" id="KJA28791.1"/>
    </source>
</evidence>
<sequence>MAARVQQPSATSLARYAAPKQPDVDLFNGSPSRDYCNSFWGTGDAGPNIMFARMRGASKTTDELRNFWNERCVIEEEYANRLAKLAKAPIGGDEIGELRVSLDTLRSETERQAETHLELASQIRLDLEGPAATFHQKQIAHRRNIQAPLERKFKEKQVHESYVKKSREKYEADCLRINSYTQQATYMQGSDLSKVQQKLQRTKQTMIGNERDFTRFTKELLDLVRTWEKDWKEFCDSCQDLEEERMDFMKDILWTYANDISTICVADDQSCERIRTALDQLEPEKDVENFVNQYGTGNTISTPPEFQPSNSLLEPQQPGSPIIRHVEFQRVTGRVAPAYLNEQGPGEDIHSRQQSVDDAPHGHATAAARNHDVVNGGAGSPYAGSVASRDGNAAPTVAPSSNYPTRSTASPPQTSPPNHPPPPVPEAITAVSSIASVRTRSPSPVPRPYRESQPLPVLPTSVGYGPGRSQTPPPPLPTQQQQGNKILFYVKALYDYAATIEEEFDFQAGDVIAVTATPDDGWWSGELLDEARREEGRNVFPSNFVCLF</sequence>
<name>A0A0D2PK83_HYPSF</name>
<evidence type="ECO:0000313" key="12">
    <source>
        <dbReference type="Proteomes" id="UP000054270"/>
    </source>
</evidence>
<evidence type="ECO:0000256" key="4">
    <source>
        <dbReference type="ARBA" id="ARBA00022553"/>
    </source>
</evidence>
<dbReference type="Gene3D" id="1.20.1270.60">
    <property type="entry name" value="Arfaptin homology (AH) domain/BAR domain"/>
    <property type="match status" value="1"/>
</dbReference>
<evidence type="ECO:0000259" key="9">
    <source>
        <dbReference type="PROSITE" id="PS50002"/>
    </source>
</evidence>
<dbReference type="SMART" id="SM00055">
    <property type="entry name" value="FCH"/>
    <property type="match status" value="1"/>
</dbReference>
<dbReference type="EMBL" id="KN817520">
    <property type="protein sequence ID" value="KJA28791.1"/>
    <property type="molecule type" value="Genomic_DNA"/>
</dbReference>
<dbReference type="CDD" id="cd00174">
    <property type="entry name" value="SH3"/>
    <property type="match status" value="1"/>
</dbReference>
<feature type="region of interest" description="Disordered" evidence="8">
    <location>
        <begin position="340"/>
        <end position="480"/>
    </location>
</feature>
<keyword evidence="12" id="KW-1185">Reference proteome</keyword>
<evidence type="ECO:0000256" key="3">
    <source>
        <dbReference type="ARBA" id="ARBA00022490"/>
    </source>
</evidence>